<evidence type="ECO:0008006" key="3">
    <source>
        <dbReference type="Google" id="ProtNLM"/>
    </source>
</evidence>
<dbReference type="Proteomes" id="UP001307608">
    <property type="component" value="Chromosome"/>
</dbReference>
<gene>
    <name evidence="1" type="ORF">MACH16_20710</name>
</gene>
<name>A0ABM8FH30_9GAMM</name>
<proteinExistence type="predicted"/>
<evidence type="ECO:0000313" key="2">
    <source>
        <dbReference type="Proteomes" id="UP001307608"/>
    </source>
</evidence>
<sequence>MKNIHECDSIPSKSVLITNLSDDGDYEEGQEWLMALTHQLKTGKIIGLHSITWRSTWMSFQG</sequence>
<dbReference type="EMBL" id="AP027271">
    <property type="protein sequence ID" value="BDX03323.1"/>
    <property type="molecule type" value="Genomic_DNA"/>
</dbReference>
<accession>A0ABM8FH30</accession>
<keyword evidence="2" id="KW-1185">Reference proteome</keyword>
<protein>
    <recommendedName>
        <fullName evidence="3">PH domain-containing protein</fullName>
    </recommendedName>
</protein>
<reference evidence="1 2" key="1">
    <citation type="submission" date="2023-01" db="EMBL/GenBank/DDBJ databases">
        <title>Complete genome sequence of Marinomonas pontica strain 200518_36.</title>
        <authorList>
            <person name="Ueki S."/>
            <person name="Gajardo G."/>
            <person name="Maruyama F."/>
        </authorList>
    </citation>
    <scope>NUCLEOTIDE SEQUENCE [LARGE SCALE GENOMIC DNA]</scope>
    <source>
        <strain evidence="1 2">200518_36</strain>
    </source>
</reference>
<evidence type="ECO:0000313" key="1">
    <source>
        <dbReference type="EMBL" id="BDX03323.1"/>
    </source>
</evidence>
<organism evidence="1 2">
    <name type="scientific">Marinomonas pontica</name>
    <dbReference type="NCBI Taxonomy" id="264739"/>
    <lineage>
        <taxon>Bacteria</taxon>
        <taxon>Pseudomonadati</taxon>
        <taxon>Pseudomonadota</taxon>
        <taxon>Gammaproteobacteria</taxon>
        <taxon>Oceanospirillales</taxon>
        <taxon>Oceanospirillaceae</taxon>
        <taxon>Marinomonas</taxon>
    </lineage>
</organism>